<evidence type="ECO:0000313" key="2">
    <source>
        <dbReference type="EMBL" id="CAL1689129.1"/>
    </source>
</evidence>
<keyword evidence="3" id="KW-1185">Reference proteome</keyword>
<proteinExistence type="predicted"/>
<feature type="compositionally biased region" description="Basic and acidic residues" evidence="1">
    <location>
        <begin position="72"/>
        <end position="82"/>
    </location>
</feature>
<dbReference type="EMBL" id="OZ034832">
    <property type="protein sequence ID" value="CAL1689129.1"/>
    <property type="molecule type" value="Genomic_DNA"/>
</dbReference>
<name>A0AAV2PAQ8_9HYME</name>
<organism evidence="2 3">
    <name type="scientific">Lasius platythorax</name>
    <dbReference type="NCBI Taxonomy" id="488582"/>
    <lineage>
        <taxon>Eukaryota</taxon>
        <taxon>Metazoa</taxon>
        <taxon>Ecdysozoa</taxon>
        <taxon>Arthropoda</taxon>
        <taxon>Hexapoda</taxon>
        <taxon>Insecta</taxon>
        <taxon>Pterygota</taxon>
        <taxon>Neoptera</taxon>
        <taxon>Endopterygota</taxon>
        <taxon>Hymenoptera</taxon>
        <taxon>Apocrita</taxon>
        <taxon>Aculeata</taxon>
        <taxon>Formicoidea</taxon>
        <taxon>Formicidae</taxon>
        <taxon>Formicinae</taxon>
        <taxon>Lasius</taxon>
        <taxon>Lasius</taxon>
    </lineage>
</organism>
<gene>
    <name evidence="2" type="ORF">LPLAT_LOCUS14116</name>
</gene>
<dbReference type="AlphaFoldDB" id="A0AAV2PAQ8"/>
<evidence type="ECO:0000313" key="3">
    <source>
        <dbReference type="Proteomes" id="UP001497644"/>
    </source>
</evidence>
<protein>
    <submittedName>
        <fullName evidence="2">Uncharacterized protein</fullName>
    </submittedName>
</protein>
<feature type="region of interest" description="Disordered" evidence="1">
    <location>
        <begin position="72"/>
        <end position="94"/>
    </location>
</feature>
<evidence type="ECO:0000256" key="1">
    <source>
        <dbReference type="SAM" id="MobiDB-lite"/>
    </source>
</evidence>
<dbReference type="Proteomes" id="UP001497644">
    <property type="component" value="Chromosome 9"/>
</dbReference>
<sequence length="94" mass="10791">MTSFSPVMRPREIVAISSTEVTAGGITIWMRCDRVRCSLALQEEKYIVDNGFGEQFRTRRVGERRSRFSRSSEDLTRLRGSGESDENVFERVPT</sequence>
<accession>A0AAV2PAQ8</accession>
<reference evidence="2" key="1">
    <citation type="submission" date="2024-04" db="EMBL/GenBank/DDBJ databases">
        <authorList>
            <consortium name="Molecular Ecology Group"/>
        </authorList>
    </citation>
    <scope>NUCLEOTIDE SEQUENCE</scope>
</reference>